<evidence type="ECO:0000313" key="7">
    <source>
        <dbReference type="Proteomes" id="UP000783588"/>
    </source>
</evidence>
<dbReference type="InterPro" id="IPR051201">
    <property type="entry name" value="Chloro_Bact_Ser_Proteases"/>
</dbReference>
<feature type="compositionally biased region" description="Low complexity" evidence="3">
    <location>
        <begin position="457"/>
        <end position="489"/>
    </location>
</feature>
<accession>A0ABS6ES31</accession>
<evidence type="ECO:0000256" key="3">
    <source>
        <dbReference type="SAM" id="MobiDB-lite"/>
    </source>
</evidence>
<evidence type="ECO:0000256" key="4">
    <source>
        <dbReference type="SAM" id="Phobius"/>
    </source>
</evidence>
<name>A0ABS6ES31_9FIRM</name>
<organism evidence="6 7">
    <name type="scientific">Butyricicoccus intestinisimiae</name>
    <dbReference type="NCBI Taxonomy" id="2841509"/>
    <lineage>
        <taxon>Bacteria</taxon>
        <taxon>Bacillati</taxon>
        <taxon>Bacillota</taxon>
        <taxon>Clostridia</taxon>
        <taxon>Eubacteriales</taxon>
        <taxon>Butyricicoccaceae</taxon>
        <taxon>Butyricicoccus</taxon>
    </lineage>
</organism>
<feature type="domain" description="PDZ" evidence="5">
    <location>
        <begin position="369"/>
        <end position="443"/>
    </location>
</feature>
<keyword evidence="4" id="KW-0472">Membrane</keyword>
<feature type="region of interest" description="Disordered" evidence="3">
    <location>
        <begin position="124"/>
        <end position="146"/>
    </location>
</feature>
<evidence type="ECO:0000259" key="5">
    <source>
        <dbReference type="PROSITE" id="PS50106"/>
    </source>
</evidence>
<keyword evidence="2" id="KW-0378">Hydrolase</keyword>
<keyword evidence="4" id="KW-1133">Transmembrane helix</keyword>
<feature type="compositionally biased region" description="Polar residues" evidence="3">
    <location>
        <begin position="34"/>
        <end position="53"/>
    </location>
</feature>
<comment type="caution">
    <text evidence="6">The sequence shown here is derived from an EMBL/GenBank/DDBJ whole genome shotgun (WGS) entry which is preliminary data.</text>
</comment>
<protein>
    <submittedName>
        <fullName evidence="6">Trypsin-like peptidase domain-containing protein</fullName>
    </submittedName>
</protein>
<dbReference type="Pfam" id="PF13180">
    <property type="entry name" value="PDZ_2"/>
    <property type="match status" value="1"/>
</dbReference>
<dbReference type="PANTHER" id="PTHR43343:SF3">
    <property type="entry name" value="PROTEASE DO-LIKE 8, CHLOROPLASTIC"/>
    <property type="match status" value="1"/>
</dbReference>
<keyword evidence="4" id="KW-0812">Transmembrane</keyword>
<sequence length="501" mass="51748">MDEFRKNTEQDASEQTTPFQTPVRGADEQPGAGYQNTGASYTHTNDTADSSGFSDAGNGGSTPPPHSNAYEQWSGGKKPSGPKGPKGPKKKFPWKPVAAVVIVGALAFGGGWAANGHISLPTLNSSSDSSADTGSGTSANTTKVQLSSTSEDMASYSEVYQKVSPSIVAIVVDSVQQGTESSGSGVIMSEDGYIITNNHVVEGGDMYKVVLSDGKSYTAKLVGTDEQTDLAVLKIDATGLTAAEFGDSDNLKVGDRAFAIGSPGGLEYQNSFTGGFISAINRNVTINDRVMTLIQTDTAINPGNSGGALINSAGQVIGITNSKLSASSSDSASIEGMGFAIPMTTVKEVVDELIASGHVTGRPAIGISGYDIDSTRASYFNLPQGVYVSSVDPASDAYQQGIQAGDIITGVNGKDITSMTDINEVKNELKVGDTMKLTIYRDGSTKEVSIKLIDQSTLSGTTSSSGSDRSSSEDNSSGRSGSQNGGSTNPYGSYGYGYTIP</sequence>
<evidence type="ECO:0000256" key="1">
    <source>
        <dbReference type="ARBA" id="ARBA00022670"/>
    </source>
</evidence>
<feature type="transmembrane region" description="Helical" evidence="4">
    <location>
        <begin position="96"/>
        <end position="114"/>
    </location>
</feature>
<keyword evidence="7" id="KW-1185">Reference proteome</keyword>
<reference evidence="6 7" key="1">
    <citation type="submission" date="2021-06" db="EMBL/GenBank/DDBJ databases">
        <authorList>
            <person name="Sun Q."/>
            <person name="Li D."/>
        </authorList>
    </citation>
    <scope>NUCLEOTIDE SEQUENCE [LARGE SCALE GENOMIC DNA]</scope>
    <source>
        <strain evidence="6 7">MSJd-7</strain>
    </source>
</reference>
<feature type="region of interest" description="Disordered" evidence="3">
    <location>
        <begin position="457"/>
        <end position="501"/>
    </location>
</feature>
<dbReference type="EMBL" id="JAHLQI010000003">
    <property type="protein sequence ID" value="MBU5490503.1"/>
    <property type="molecule type" value="Genomic_DNA"/>
</dbReference>
<proteinExistence type="predicted"/>
<feature type="region of interest" description="Disordered" evidence="3">
    <location>
        <begin position="1"/>
        <end position="92"/>
    </location>
</feature>
<feature type="compositionally biased region" description="Low complexity" evidence="3">
    <location>
        <begin position="124"/>
        <end position="142"/>
    </location>
</feature>
<dbReference type="SMART" id="SM00228">
    <property type="entry name" value="PDZ"/>
    <property type="match status" value="1"/>
</dbReference>
<evidence type="ECO:0000313" key="6">
    <source>
        <dbReference type="EMBL" id="MBU5490503.1"/>
    </source>
</evidence>
<dbReference type="Pfam" id="PF13365">
    <property type="entry name" value="Trypsin_2"/>
    <property type="match status" value="1"/>
</dbReference>
<dbReference type="InterPro" id="IPR001478">
    <property type="entry name" value="PDZ"/>
</dbReference>
<dbReference type="PROSITE" id="PS50106">
    <property type="entry name" value="PDZ"/>
    <property type="match status" value="1"/>
</dbReference>
<gene>
    <name evidence="6" type="ORF">KQI75_07700</name>
</gene>
<keyword evidence="1" id="KW-0645">Protease</keyword>
<dbReference type="Proteomes" id="UP000783588">
    <property type="component" value="Unassembled WGS sequence"/>
</dbReference>
<dbReference type="PANTHER" id="PTHR43343">
    <property type="entry name" value="PEPTIDASE S12"/>
    <property type="match status" value="1"/>
</dbReference>
<evidence type="ECO:0000256" key="2">
    <source>
        <dbReference type="ARBA" id="ARBA00022801"/>
    </source>
</evidence>
<dbReference type="RefSeq" id="WP_216470155.1">
    <property type="nucleotide sequence ID" value="NZ_JAHLQI010000003.1"/>
</dbReference>